<dbReference type="EMBL" id="BMOU01000003">
    <property type="protein sequence ID" value="GGN94812.1"/>
    <property type="molecule type" value="Genomic_DNA"/>
</dbReference>
<sequence>MAGLEIPTWDPETALLIGTILLEAVLLYVGYGGLERLFGPRLMAFIVGGEENAR</sequence>
<dbReference type="InterPro" id="IPR055934">
    <property type="entry name" value="DUF7512"/>
</dbReference>
<proteinExistence type="predicted"/>
<dbReference type="Pfam" id="PF24352">
    <property type="entry name" value="DUF7512"/>
    <property type="match status" value="1"/>
</dbReference>
<evidence type="ECO:0000313" key="3">
    <source>
        <dbReference type="Proteomes" id="UP000605784"/>
    </source>
</evidence>
<dbReference type="RefSeq" id="WP_188997351.1">
    <property type="nucleotide sequence ID" value="NZ_BMOU01000003.1"/>
</dbReference>
<keyword evidence="1" id="KW-0812">Transmembrane</keyword>
<gene>
    <name evidence="2" type="ORF">GCM10009030_21520</name>
</gene>
<feature type="transmembrane region" description="Helical" evidence="1">
    <location>
        <begin position="14"/>
        <end position="34"/>
    </location>
</feature>
<accession>A0A830GMH2</accession>
<keyword evidence="3" id="KW-1185">Reference proteome</keyword>
<dbReference type="Proteomes" id="UP000605784">
    <property type="component" value="Unassembled WGS sequence"/>
</dbReference>
<reference evidence="2" key="1">
    <citation type="journal article" date="2014" name="Int. J. Syst. Evol. Microbiol.">
        <title>Complete genome sequence of Corynebacterium casei LMG S-19264T (=DSM 44701T), isolated from a smear-ripened cheese.</title>
        <authorList>
            <consortium name="US DOE Joint Genome Institute (JGI-PGF)"/>
            <person name="Walter F."/>
            <person name="Albersmeier A."/>
            <person name="Kalinowski J."/>
            <person name="Ruckert C."/>
        </authorList>
    </citation>
    <scope>NUCLEOTIDE SEQUENCE</scope>
    <source>
        <strain evidence="2">JCM 17820</strain>
    </source>
</reference>
<evidence type="ECO:0000313" key="2">
    <source>
        <dbReference type="EMBL" id="GGN94812.1"/>
    </source>
</evidence>
<evidence type="ECO:0000256" key="1">
    <source>
        <dbReference type="SAM" id="Phobius"/>
    </source>
</evidence>
<reference evidence="2" key="2">
    <citation type="submission" date="2020-09" db="EMBL/GenBank/DDBJ databases">
        <authorList>
            <person name="Sun Q."/>
            <person name="Ohkuma M."/>
        </authorList>
    </citation>
    <scope>NUCLEOTIDE SEQUENCE</scope>
    <source>
        <strain evidence="2">JCM 17820</strain>
    </source>
</reference>
<dbReference type="AlphaFoldDB" id="A0A830GMH2"/>
<keyword evidence="1" id="KW-1133">Transmembrane helix</keyword>
<comment type="caution">
    <text evidence="2">The sequence shown here is derived from an EMBL/GenBank/DDBJ whole genome shotgun (WGS) entry which is preliminary data.</text>
</comment>
<organism evidence="2 3">
    <name type="scientific">Haloarcula pellucida</name>
    <dbReference type="NCBI Taxonomy" id="1427151"/>
    <lineage>
        <taxon>Archaea</taxon>
        <taxon>Methanobacteriati</taxon>
        <taxon>Methanobacteriota</taxon>
        <taxon>Stenosarchaea group</taxon>
        <taxon>Halobacteria</taxon>
        <taxon>Halobacteriales</taxon>
        <taxon>Haloarculaceae</taxon>
        <taxon>Haloarcula</taxon>
    </lineage>
</organism>
<keyword evidence="1" id="KW-0472">Membrane</keyword>
<name>A0A830GMH2_9EURY</name>
<protein>
    <submittedName>
        <fullName evidence="2">Uncharacterized protein</fullName>
    </submittedName>
</protein>